<evidence type="ECO:0000313" key="2">
    <source>
        <dbReference type="Proteomes" id="UP001298593"/>
    </source>
</evidence>
<dbReference type="EMBL" id="JAYJJU010000008">
    <property type="protein sequence ID" value="MEB3032085.1"/>
    <property type="molecule type" value="Genomic_DNA"/>
</dbReference>
<protein>
    <recommendedName>
        <fullName evidence="3">Urease accessory protein UreD</fullName>
    </recommendedName>
</protein>
<sequence length="296" mass="32253">MPNDVRPYFVPSADSVTWGPWMLVDGDGRLPLPASIEGWEPGTDIHLQREVVIDKATFESETRCAVHDCRINVCWRSSTTDMVEGVPPIVLPASGTGLIDIELVGARLAGTLNLISRVVLARKAGEDMPIGSARIPGSILAEHKQLLILEAPVTMFPLQMVDFSRTTYAPDASWHVDVDGQLESPFMGSVLLQINCRDTALREAISNDGVPDEVQRGLMDELEGGVSALLIDLAIANRDELFDNEWPADSVGDVLKNTLLRANLVDAVPPSVHDLADSRTRVAAAVRRMGQGRLFR</sequence>
<evidence type="ECO:0000313" key="1">
    <source>
        <dbReference type="EMBL" id="MEB3032085.1"/>
    </source>
</evidence>
<comment type="caution">
    <text evidence="1">The sequence shown here is derived from an EMBL/GenBank/DDBJ whole genome shotgun (WGS) entry which is preliminary data.</text>
</comment>
<dbReference type="Proteomes" id="UP001298593">
    <property type="component" value="Unassembled WGS sequence"/>
</dbReference>
<proteinExistence type="predicted"/>
<gene>
    <name evidence="1" type="ORF">KV113_11020</name>
</gene>
<accession>A0ABU5XVT1</accession>
<keyword evidence="2" id="KW-1185">Reference proteome</keyword>
<name>A0ABU5XVT1_9MYCO</name>
<dbReference type="RefSeq" id="WP_224975226.1">
    <property type="nucleotide sequence ID" value="NZ_JAYJJU010000008.1"/>
</dbReference>
<evidence type="ECO:0008006" key="3">
    <source>
        <dbReference type="Google" id="ProtNLM"/>
    </source>
</evidence>
<reference evidence="1 2" key="1">
    <citation type="submission" date="2023-12" db="EMBL/GenBank/DDBJ databases">
        <title>Description of new species of Mycobacterium terrae complex isolated from sewage at the Sao Paulo Zoological Park Foundation in Brazil.</title>
        <authorList>
            <person name="Romagnoli C.L."/>
            <person name="Conceicao E.C."/>
            <person name="Machado E."/>
            <person name="Barreto L.B.P.F."/>
            <person name="Sharma A."/>
            <person name="Silva N.M."/>
            <person name="Marques L.E."/>
            <person name="Juliana M.A."/>
            <person name="Lourenco M.C.S."/>
            <person name="Digiampietri L.A."/>
            <person name="Suffys P.N."/>
            <person name="Viana-Niero C."/>
        </authorList>
    </citation>
    <scope>NUCLEOTIDE SEQUENCE [LARGE SCALE GENOMIC DNA]</scope>
    <source>
        <strain evidence="1 2">MYC340</strain>
    </source>
</reference>
<organism evidence="1 2">
    <name type="scientific">[Mycobacterium] nativiensis</name>
    <dbReference type="NCBI Taxonomy" id="2855503"/>
    <lineage>
        <taxon>Bacteria</taxon>
        <taxon>Bacillati</taxon>
        <taxon>Actinomycetota</taxon>
        <taxon>Actinomycetes</taxon>
        <taxon>Mycobacteriales</taxon>
        <taxon>Mycobacteriaceae</taxon>
        <taxon>Mycolicibacter</taxon>
    </lineage>
</organism>